<comment type="caution">
    <text evidence="1">The sequence shown here is derived from an EMBL/GenBank/DDBJ whole genome shotgun (WGS) entry which is preliminary data.</text>
</comment>
<organism evidence="1 2">
    <name type="scientific">Ahrensia marina</name>
    <dbReference type="NCBI Taxonomy" id="1514904"/>
    <lineage>
        <taxon>Bacteria</taxon>
        <taxon>Pseudomonadati</taxon>
        <taxon>Pseudomonadota</taxon>
        <taxon>Alphaproteobacteria</taxon>
        <taxon>Hyphomicrobiales</taxon>
        <taxon>Ahrensiaceae</taxon>
        <taxon>Ahrensia</taxon>
    </lineage>
</organism>
<dbReference type="Proteomes" id="UP000038011">
    <property type="component" value="Unassembled WGS sequence"/>
</dbReference>
<dbReference type="PATRIC" id="fig|1514904.3.peg.2764"/>
<dbReference type="Pfam" id="PF05973">
    <property type="entry name" value="Gp49"/>
    <property type="match status" value="1"/>
</dbReference>
<dbReference type="STRING" id="1514904.SU32_16550"/>
<reference evidence="1 2" key="1">
    <citation type="submission" date="2015-01" db="EMBL/GenBank/DDBJ databases">
        <title>Ahrensia donghaiensis sp. nov., a novel dimethylsulphoniopropionate-cleavage bacterium isolated from seawater and emended descriptions of the genus Ahrensia and Ahrensia kielensis.</title>
        <authorList>
            <person name="Liu J."/>
        </authorList>
    </citation>
    <scope>NUCLEOTIDE SEQUENCE [LARGE SCALE GENOMIC DNA]</scope>
    <source>
        <strain evidence="1 2">LZD062</strain>
    </source>
</reference>
<sequence>MWTIELLNEAVRDELKALPKDQQAKFTRIAEIIKEHGLENVREPYVKHLEQGLWEIRMKGRDGISRAFYVIAQPKRVVVVRVFKKKTQKTPRKEIKLALKRAEEIK</sequence>
<proteinExistence type="predicted"/>
<name>A0A0N0VL67_9HYPH</name>
<dbReference type="EMBL" id="JXMU01000039">
    <property type="protein sequence ID" value="KPA99937.1"/>
    <property type="molecule type" value="Genomic_DNA"/>
</dbReference>
<accession>A0A0N0VL67</accession>
<dbReference type="AlphaFoldDB" id="A0A0N0VL67"/>
<evidence type="ECO:0008006" key="3">
    <source>
        <dbReference type="Google" id="ProtNLM"/>
    </source>
</evidence>
<dbReference type="RefSeq" id="WP_054000492.1">
    <property type="nucleotide sequence ID" value="NZ_JXMU01000039.1"/>
</dbReference>
<evidence type="ECO:0000313" key="2">
    <source>
        <dbReference type="Proteomes" id="UP000038011"/>
    </source>
</evidence>
<protein>
    <recommendedName>
        <fullName evidence="3">Toxin RelE</fullName>
    </recommendedName>
</protein>
<dbReference type="InterPro" id="IPR009241">
    <property type="entry name" value="HigB-like"/>
</dbReference>
<gene>
    <name evidence="1" type="ORF">SU32_16550</name>
</gene>
<evidence type="ECO:0000313" key="1">
    <source>
        <dbReference type="EMBL" id="KPA99937.1"/>
    </source>
</evidence>
<keyword evidence="2" id="KW-1185">Reference proteome</keyword>
<dbReference type="OrthoDB" id="3233388at2"/>